<dbReference type="GeneID" id="20525884"/>
<keyword evidence="3" id="KW-0732">Signal</keyword>
<evidence type="ECO:0000313" key="5">
    <source>
        <dbReference type="EMBL" id="KCV71738.1"/>
    </source>
</evidence>
<sequence>MFKFSGLLSLALMSLIALSQVSARIVPFDVAREFSVCYGNPSFWVQRTGAIAIGSDISLVNNANYIGLASGSRACRHFTRSSHDDSTVPMIVSFEEPQMSAARVLADESSVIFLNDENTLAYVEATSAGLRDLESHPDLAQRMVIAANDVNLAETKHRLSRRTPVTTATEARQEDNSAKEKLLNGIRTNDYSRLLASISGEIPLIHKGQQFNITTRYIGTPESEIVSDYFVDVFELLGYQSIVQPFTFNGIETHNVIAIKPGTGPNRNEVVVFGAHMDSTSPKPTTIAPGAIDNGSGTAAVMLAAQAMANVKTDRTVHFVLFGAEEHGLIGSRYYVSQLSEAGVPGDSAGEQTVTKALVMDMIGYSDKYFGVLIEGTPDADIQDLMSVMAQNVEQHAPELSYEKSDYSFGSDHVPFQNAGIPCFLAIELDQTDYPGYHKTSDTVFYLNAPQAVGITRAQVGTLYDLVM</sequence>
<protein>
    <recommendedName>
        <fullName evidence="4">Peptidase M28 domain-containing protein</fullName>
    </recommendedName>
</protein>
<dbReference type="Gene3D" id="3.40.630.10">
    <property type="entry name" value="Zn peptidases"/>
    <property type="match status" value="1"/>
</dbReference>
<dbReference type="SUPFAM" id="SSF53187">
    <property type="entry name" value="Zn-dependent exopeptidases"/>
    <property type="match status" value="1"/>
</dbReference>
<comment type="similarity">
    <text evidence="2">Belongs to the peptidase M28 family. M28B subfamily.</text>
</comment>
<evidence type="ECO:0000256" key="3">
    <source>
        <dbReference type="SAM" id="SignalP"/>
    </source>
</evidence>
<dbReference type="STRING" id="691883.A0A058ZCT0"/>
<dbReference type="eggNOG" id="KOG2195">
    <property type="taxonomic scope" value="Eukaryota"/>
</dbReference>
<accession>A0A058ZCT0</accession>
<evidence type="ECO:0000256" key="2">
    <source>
        <dbReference type="ARBA" id="ARBA00005634"/>
    </source>
</evidence>
<dbReference type="Pfam" id="PF04389">
    <property type="entry name" value="Peptidase_M28"/>
    <property type="match status" value="1"/>
</dbReference>
<comment type="cofactor">
    <cofactor evidence="1">
        <name>Zn(2+)</name>
        <dbReference type="ChEBI" id="CHEBI:29105"/>
    </cofactor>
</comment>
<dbReference type="GO" id="GO:0008235">
    <property type="term" value="F:metalloexopeptidase activity"/>
    <property type="evidence" value="ECO:0007669"/>
    <property type="project" value="InterPro"/>
</dbReference>
<dbReference type="AlphaFoldDB" id="A0A058ZCT0"/>
<dbReference type="EMBL" id="KB932202">
    <property type="protein sequence ID" value="KCV71738.1"/>
    <property type="molecule type" value="Genomic_DNA"/>
</dbReference>
<dbReference type="GO" id="GO:0006508">
    <property type="term" value="P:proteolysis"/>
    <property type="evidence" value="ECO:0007669"/>
    <property type="project" value="InterPro"/>
</dbReference>
<dbReference type="PANTHER" id="PTHR12147">
    <property type="entry name" value="METALLOPEPTIDASE M28 FAMILY MEMBER"/>
    <property type="match status" value="1"/>
</dbReference>
<gene>
    <name evidence="5" type="ORF">H696_01159</name>
</gene>
<evidence type="ECO:0000259" key="4">
    <source>
        <dbReference type="Pfam" id="PF04389"/>
    </source>
</evidence>
<dbReference type="InterPro" id="IPR045175">
    <property type="entry name" value="M28_fam"/>
</dbReference>
<feature type="domain" description="Peptidase M28" evidence="4">
    <location>
        <begin position="255"/>
        <end position="453"/>
    </location>
</feature>
<evidence type="ECO:0000256" key="1">
    <source>
        <dbReference type="ARBA" id="ARBA00001947"/>
    </source>
</evidence>
<feature type="chain" id="PRO_5001566832" description="Peptidase M28 domain-containing protein" evidence="3">
    <location>
        <begin position="24"/>
        <end position="468"/>
    </location>
</feature>
<name>A0A058ZCT0_FONAL</name>
<reference evidence="5" key="1">
    <citation type="submission" date="2013-04" db="EMBL/GenBank/DDBJ databases">
        <title>The Genome Sequence of Fonticula alba ATCC 38817.</title>
        <authorList>
            <consortium name="The Broad Institute Genomics Platform"/>
            <person name="Russ C."/>
            <person name="Cuomo C."/>
            <person name="Burger G."/>
            <person name="Gray M.W."/>
            <person name="Holland P.W.H."/>
            <person name="King N."/>
            <person name="Lang F.B.F."/>
            <person name="Roger A.J."/>
            <person name="Ruiz-Trillo I."/>
            <person name="Brown M."/>
            <person name="Walker B."/>
            <person name="Young S."/>
            <person name="Zeng Q."/>
            <person name="Gargeya S."/>
            <person name="Fitzgerald M."/>
            <person name="Haas B."/>
            <person name="Abouelleil A."/>
            <person name="Allen A.W."/>
            <person name="Alvarado L."/>
            <person name="Arachchi H.M."/>
            <person name="Berlin A.M."/>
            <person name="Chapman S.B."/>
            <person name="Gainer-Dewar J."/>
            <person name="Goldberg J."/>
            <person name="Griggs A."/>
            <person name="Gujja S."/>
            <person name="Hansen M."/>
            <person name="Howarth C."/>
            <person name="Imamovic A."/>
            <person name="Ireland A."/>
            <person name="Larimer J."/>
            <person name="McCowan C."/>
            <person name="Murphy C."/>
            <person name="Pearson M."/>
            <person name="Poon T.W."/>
            <person name="Priest M."/>
            <person name="Roberts A."/>
            <person name="Saif S."/>
            <person name="Shea T."/>
            <person name="Sisk P."/>
            <person name="Sykes S."/>
            <person name="Wortman J."/>
            <person name="Nusbaum C."/>
            <person name="Birren B."/>
        </authorList>
    </citation>
    <scope>NUCLEOTIDE SEQUENCE [LARGE SCALE GENOMIC DNA]</scope>
    <source>
        <strain evidence="5">ATCC 38817</strain>
    </source>
</reference>
<dbReference type="PANTHER" id="PTHR12147:SF26">
    <property type="entry name" value="PEPTIDASE M28 DOMAIN-CONTAINING PROTEIN"/>
    <property type="match status" value="1"/>
</dbReference>
<organism evidence="5">
    <name type="scientific">Fonticula alba</name>
    <name type="common">Slime mold</name>
    <dbReference type="NCBI Taxonomy" id="691883"/>
    <lineage>
        <taxon>Eukaryota</taxon>
        <taxon>Rotosphaerida</taxon>
        <taxon>Fonticulaceae</taxon>
        <taxon>Fonticula</taxon>
    </lineage>
</organism>
<dbReference type="Proteomes" id="UP000030693">
    <property type="component" value="Unassembled WGS sequence"/>
</dbReference>
<feature type="signal peptide" evidence="3">
    <location>
        <begin position="1"/>
        <end position="23"/>
    </location>
</feature>
<proteinExistence type="inferred from homology"/>
<dbReference type="InterPro" id="IPR007484">
    <property type="entry name" value="Peptidase_M28"/>
</dbReference>
<evidence type="ECO:0000313" key="6">
    <source>
        <dbReference type="Proteomes" id="UP000030693"/>
    </source>
</evidence>
<dbReference type="RefSeq" id="XP_009493316.1">
    <property type="nucleotide sequence ID" value="XM_009495041.1"/>
</dbReference>
<dbReference type="OrthoDB" id="10013407at2759"/>
<keyword evidence="6" id="KW-1185">Reference proteome</keyword>